<gene>
    <name evidence="2" type="ORF">K470DRAFT_274793</name>
</gene>
<protein>
    <submittedName>
        <fullName evidence="2">Uncharacterized protein</fullName>
    </submittedName>
</protein>
<name>A0A6A7C7F8_9PEZI</name>
<evidence type="ECO:0000256" key="1">
    <source>
        <dbReference type="SAM" id="MobiDB-lite"/>
    </source>
</evidence>
<proteinExistence type="predicted"/>
<accession>A0A6A7C7F8</accession>
<keyword evidence="3" id="KW-1185">Reference proteome</keyword>
<reference evidence="2" key="1">
    <citation type="journal article" date="2020" name="Stud. Mycol.">
        <title>101 Dothideomycetes genomes: a test case for predicting lifestyles and emergence of pathogens.</title>
        <authorList>
            <person name="Haridas S."/>
            <person name="Albert R."/>
            <person name="Binder M."/>
            <person name="Bloem J."/>
            <person name="Labutti K."/>
            <person name="Salamov A."/>
            <person name="Andreopoulos B."/>
            <person name="Baker S."/>
            <person name="Barry K."/>
            <person name="Bills G."/>
            <person name="Bluhm B."/>
            <person name="Cannon C."/>
            <person name="Castanera R."/>
            <person name="Culley D."/>
            <person name="Daum C."/>
            <person name="Ezra D."/>
            <person name="Gonzalez J."/>
            <person name="Henrissat B."/>
            <person name="Kuo A."/>
            <person name="Liang C."/>
            <person name="Lipzen A."/>
            <person name="Lutzoni F."/>
            <person name="Magnuson J."/>
            <person name="Mondo S."/>
            <person name="Nolan M."/>
            <person name="Ohm R."/>
            <person name="Pangilinan J."/>
            <person name="Park H.-J."/>
            <person name="Ramirez L."/>
            <person name="Alfaro M."/>
            <person name="Sun H."/>
            <person name="Tritt A."/>
            <person name="Yoshinaga Y."/>
            <person name="Zwiers L.-H."/>
            <person name="Turgeon B."/>
            <person name="Goodwin S."/>
            <person name="Spatafora J."/>
            <person name="Crous P."/>
            <person name="Grigoriev I."/>
        </authorList>
    </citation>
    <scope>NUCLEOTIDE SEQUENCE</scope>
    <source>
        <strain evidence="2">CBS 480.64</strain>
    </source>
</reference>
<organism evidence="2 3">
    <name type="scientific">Piedraia hortae CBS 480.64</name>
    <dbReference type="NCBI Taxonomy" id="1314780"/>
    <lineage>
        <taxon>Eukaryota</taxon>
        <taxon>Fungi</taxon>
        <taxon>Dikarya</taxon>
        <taxon>Ascomycota</taxon>
        <taxon>Pezizomycotina</taxon>
        <taxon>Dothideomycetes</taxon>
        <taxon>Dothideomycetidae</taxon>
        <taxon>Capnodiales</taxon>
        <taxon>Piedraiaceae</taxon>
        <taxon>Piedraia</taxon>
    </lineage>
</organism>
<dbReference type="AlphaFoldDB" id="A0A6A7C7F8"/>
<feature type="region of interest" description="Disordered" evidence="1">
    <location>
        <begin position="91"/>
        <end position="183"/>
    </location>
</feature>
<feature type="compositionally biased region" description="Acidic residues" evidence="1">
    <location>
        <begin position="170"/>
        <end position="183"/>
    </location>
</feature>
<sequence>MDSYIKHTRGQKLCLSDDKGSQMLGEVKDIDIPHSDQMHAEYPIALGLCLELKQRRVNAQRRCVRVFWSVSKFQVLALQYSQFSPSRNLTAGVKRERTDASLDNSPGRPKSSKTGPGLAGKFKPRPSTQAEPSKPRPRSTTGNLRLRNPNYDETAVEDDTQGSSQSGEQNDSEEGFLDGSQDDSLDDFQKVYIEELETPEPSSSDAQTIDDLRILLNELDHRCTCQYPDVPGQEVYIEELETQEPLSAGTQTTNTEKEEALSPARLQQVESEISFLEALVGATEVLSPKIQSLLDERIAYLEMLLDGIGIFNPVSYMIELEVQREAAIIDLALEGIDITRPVASMSLDEVQREITRLQKRLELEI</sequence>
<evidence type="ECO:0000313" key="3">
    <source>
        <dbReference type="Proteomes" id="UP000799421"/>
    </source>
</evidence>
<dbReference type="Proteomes" id="UP000799421">
    <property type="component" value="Unassembled WGS sequence"/>
</dbReference>
<dbReference type="EMBL" id="MU005962">
    <property type="protein sequence ID" value="KAF2863182.1"/>
    <property type="molecule type" value="Genomic_DNA"/>
</dbReference>
<evidence type="ECO:0000313" key="2">
    <source>
        <dbReference type="EMBL" id="KAF2863182.1"/>
    </source>
</evidence>